<reference evidence="2 3" key="1">
    <citation type="journal article" date="2018" name="Sci. Rep.">
        <title>Raphidocelis subcapitata (=Pseudokirchneriella subcapitata) provides an insight into genome evolution and environmental adaptations in the Sphaeropleales.</title>
        <authorList>
            <person name="Suzuki S."/>
            <person name="Yamaguchi H."/>
            <person name="Nakajima N."/>
            <person name="Kawachi M."/>
        </authorList>
    </citation>
    <scope>NUCLEOTIDE SEQUENCE [LARGE SCALE GENOMIC DNA]</scope>
    <source>
        <strain evidence="2 3">NIES-35</strain>
    </source>
</reference>
<dbReference type="OrthoDB" id="546456at2759"/>
<feature type="region of interest" description="Disordered" evidence="1">
    <location>
        <begin position="230"/>
        <end position="261"/>
    </location>
</feature>
<protein>
    <submittedName>
        <fullName evidence="2">Uncharacterized protein</fullName>
    </submittedName>
</protein>
<dbReference type="AlphaFoldDB" id="A0A2V0NR97"/>
<evidence type="ECO:0000313" key="2">
    <source>
        <dbReference type="EMBL" id="GBF89839.1"/>
    </source>
</evidence>
<sequence length="393" mass="40080">MLALLGARPRVALAVTAERKDDGSRSRKGKQFEGTNRRRGRPAWKRTPDDTPLRDGNRDRLIGLLTERAAKTLMIYLMELNPTHYSWLVEFYKVNPIPKVGTWDDVSGEAFLRKLLSMPIEAAIFKTGREDLYSNVKPMGVDPRNLAMRILDIRSQLAKEFIQDLSEVAEENSTLMRETLKTSLLGSDAALASSSDSDASAPGSGSATPHPEVVEAVAAARAAAEAEAAAARAAEEARERQQRADEAARAERLAEQERARREAEARAALEASFGRAMQGDAAAGGGAVAGEAEGVGAAPAASGGGGFAGLGADAAAVVAALNAAFRREASPDVGGAGHPDVESDGSGSSSGGSVDGGGDAGGGADGGGVDGGGVDGGADGGGASSQPGSDAAA</sequence>
<dbReference type="Proteomes" id="UP000247498">
    <property type="component" value="Unassembled WGS sequence"/>
</dbReference>
<feature type="region of interest" description="Disordered" evidence="1">
    <location>
        <begin position="18"/>
        <end position="52"/>
    </location>
</feature>
<dbReference type="Gene3D" id="1.10.1200.210">
    <property type="entry name" value="Chaperonin-like RbcX"/>
    <property type="match status" value="1"/>
</dbReference>
<proteinExistence type="predicted"/>
<keyword evidence="3" id="KW-1185">Reference proteome</keyword>
<feature type="region of interest" description="Disordered" evidence="1">
    <location>
        <begin position="331"/>
        <end position="393"/>
    </location>
</feature>
<organism evidence="2 3">
    <name type="scientific">Raphidocelis subcapitata</name>
    <dbReference type="NCBI Taxonomy" id="307507"/>
    <lineage>
        <taxon>Eukaryota</taxon>
        <taxon>Viridiplantae</taxon>
        <taxon>Chlorophyta</taxon>
        <taxon>core chlorophytes</taxon>
        <taxon>Chlorophyceae</taxon>
        <taxon>CS clade</taxon>
        <taxon>Sphaeropleales</taxon>
        <taxon>Selenastraceae</taxon>
        <taxon>Raphidocelis</taxon>
    </lineage>
</organism>
<feature type="compositionally biased region" description="Low complexity" evidence="1">
    <location>
        <begin position="384"/>
        <end position="393"/>
    </location>
</feature>
<dbReference type="SUPFAM" id="SSF158615">
    <property type="entry name" value="RbcX-like"/>
    <property type="match status" value="1"/>
</dbReference>
<feature type="compositionally biased region" description="Basic and acidic residues" evidence="1">
    <location>
        <begin position="233"/>
        <end position="261"/>
    </location>
</feature>
<dbReference type="EMBL" id="BDRX01000013">
    <property type="protein sequence ID" value="GBF89839.1"/>
    <property type="molecule type" value="Genomic_DNA"/>
</dbReference>
<name>A0A2V0NR97_9CHLO</name>
<evidence type="ECO:0000256" key="1">
    <source>
        <dbReference type="SAM" id="MobiDB-lite"/>
    </source>
</evidence>
<dbReference type="STRING" id="307507.A0A2V0NR97"/>
<dbReference type="InParanoid" id="A0A2V0NR97"/>
<gene>
    <name evidence="2" type="ORF">Rsub_02543</name>
</gene>
<comment type="caution">
    <text evidence="2">The sequence shown here is derived from an EMBL/GenBank/DDBJ whole genome shotgun (WGS) entry which is preliminary data.</text>
</comment>
<evidence type="ECO:0000313" key="3">
    <source>
        <dbReference type="Proteomes" id="UP000247498"/>
    </source>
</evidence>
<accession>A0A2V0NR97</accession>
<feature type="compositionally biased region" description="Gly residues" evidence="1">
    <location>
        <begin position="348"/>
        <end position="383"/>
    </location>
</feature>
<dbReference type="InterPro" id="IPR038052">
    <property type="entry name" value="Chaperonin_RbcX_sf"/>
</dbReference>